<dbReference type="InterPro" id="IPR027051">
    <property type="entry name" value="XdhC_Rossmann_dom"/>
</dbReference>
<dbReference type="InterPro" id="IPR003777">
    <property type="entry name" value="XdhC_CoxI"/>
</dbReference>
<proteinExistence type="predicted"/>
<gene>
    <name evidence="3" type="ORF">AKJ09_05987</name>
</gene>
<evidence type="ECO:0000313" key="3">
    <source>
        <dbReference type="EMBL" id="AKU99323.1"/>
    </source>
</evidence>
<sequence length="250" mass="26323">MLEVAAACAGRGVGGAMATVIERHGSAPGTPGQKLFLALDGTCVGTVGGGAIERAALEALMTLVRSEEGKHAVREFKLGPELGMCCGGRLSVLLEPIAALVPCLIVGAGHVATAVAPLLAKVGFAVTVVDEREEWGGESRIPSARCVTGEFDEIGREVDVRGACLVMTHDHQIDQRAIEWALRRGFAYVGGVGSRAKAERTRQRLEAKGVSEADRARVRMPIGVDIGARLPEEIAVSIAAELIAWRKRGR</sequence>
<dbReference type="InterPro" id="IPR052698">
    <property type="entry name" value="MoCofactor_Util/Proc"/>
</dbReference>
<dbReference type="Gene3D" id="3.40.50.720">
    <property type="entry name" value="NAD(P)-binding Rossmann-like Domain"/>
    <property type="match status" value="1"/>
</dbReference>
<name>A0A0K1Q0L8_9BACT</name>
<feature type="domain" description="XdhC- CoxI" evidence="1">
    <location>
        <begin position="11"/>
        <end position="69"/>
    </location>
</feature>
<protein>
    <submittedName>
        <fullName evidence="3">Xanthine and CO dehydrogenase maturation factor, XdhC/CoxF family</fullName>
    </submittedName>
</protein>
<dbReference type="STRING" id="1391654.AKJ09_05987"/>
<dbReference type="AlphaFoldDB" id="A0A0K1Q0L8"/>
<dbReference type="Pfam" id="PF02625">
    <property type="entry name" value="XdhC_CoxI"/>
    <property type="match status" value="1"/>
</dbReference>
<dbReference type="Proteomes" id="UP000064967">
    <property type="component" value="Chromosome"/>
</dbReference>
<dbReference type="Pfam" id="PF13478">
    <property type="entry name" value="XdhC_C"/>
    <property type="match status" value="1"/>
</dbReference>
<dbReference type="EMBL" id="CP012333">
    <property type="protein sequence ID" value="AKU99323.1"/>
    <property type="molecule type" value="Genomic_DNA"/>
</dbReference>
<accession>A0A0K1Q0L8</accession>
<dbReference type="PANTHER" id="PTHR30388">
    <property type="entry name" value="ALDEHYDE OXIDOREDUCTASE MOLYBDENUM COFACTOR ASSEMBLY PROTEIN"/>
    <property type="match status" value="1"/>
</dbReference>
<evidence type="ECO:0000259" key="2">
    <source>
        <dbReference type="Pfam" id="PF13478"/>
    </source>
</evidence>
<dbReference type="SUPFAM" id="SSF51905">
    <property type="entry name" value="FAD/NAD(P)-binding domain"/>
    <property type="match status" value="1"/>
</dbReference>
<organism evidence="3 4">
    <name type="scientific">Labilithrix luteola</name>
    <dbReference type="NCBI Taxonomy" id="1391654"/>
    <lineage>
        <taxon>Bacteria</taxon>
        <taxon>Pseudomonadati</taxon>
        <taxon>Myxococcota</taxon>
        <taxon>Polyangia</taxon>
        <taxon>Polyangiales</taxon>
        <taxon>Labilitrichaceae</taxon>
        <taxon>Labilithrix</taxon>
    </lineage>
</organism>
<dbReference type="PANTHER" id="PTHR30388:SF6">
    <property type="entry name" value="XANTHINE DEHYDROGENASE SUBUNIT A-RELATED"/>
    <property type="match status" value="1"/>
</dbReference>
<evidence type="ECO:0000259" key="1">
    <source>
        <dbReference type="Pfam" id="PF02625"/>
    </source>
</evidence>
<evidence type="ECO:0000313" key="4">
    <source>
        <dbReference type="Proteomes" id="UP000064967"/>
    </source>
</evidence>
<dbReference type="KEGG" id="llu:AKJ09_05987"/>
<reference evidence="3 4" key="1">
    <citation type="submission" date="2015-08" db="EMBL/GenBank/DDBJ databases">
        <authorList>
            <person name="Babu N.S."/>
            <person name="Beckwith C.J."/>
            <person name="Beseler K.G."/>
            <person name="Brison A."/>
            <person name="Carone J.V."/>
            <person name="Caskin T.P."/>
            <person name="Diamond M."/>
            <person name="Durham M.E."/>
            <person name="Foxe J.M."/>
            <person name="Go M."/>
            <person name="Henderson B.A."/>
            <person name="Jones I.B."/>
            <person name="McGettigan J.A."/>
            <person name="Micheletti S.J."/>
            <person name="Nasrallah M.E."/>
            <person name="Ortiz D."/>
            <person name="Piller C.R."/>
            <person name="Privatt S.R."/>
            <person name="Schneider S.L."/>
            <person name="Sharp S."/>
            <person name="Smith T.C."/>
            <person name="Stanton J.D."/>
            <person name="Ullery H.E."/>
            <person name="Wilson R.J."/>
            <person name="Serrano M.G."/>
            <person name="Buck G."/>
            <person name="Lee V."/>
            <person name="Wang Y."/>
            <person name="Carvalho R."/>
            <person name="Voegtly L."/>
            <person name="Shi R."/>
            <person name="Duckworth R."/>
            <person name="Johnson A."/>
            <person name="Loviza R."/>
            <person name="Walstead R."/>
            <person name="Shah Z."/>
            <person name="Kiflezghi M."/>
            <person name="Wade K."/>
            <person name="Ball S.L."/>
            <person name="Bradley K.W."/>
            <person name="Asai D.J."/>
            <person name="Bowman C.A."/>
            <person name="Russell D.A."/>
            <person name="Pope W.H."/>
            <person name="Jacobs-Sera D."/>
            <person name="Hendrix R.W."/>
            <person name="Hatfull G.F."/>
        </authorList>
    </citation>
    <scope>NUCLEOTIDE SEQUENCE [LARGE SCALE GENOMIC DNA]</scope>
    <source>
        <strain evidence="3 4">DSM 27648</strain>
    </source>
</reference>
<feature type="domain" description="XdhC Rossmann" evidence="2">
    <location>
        <begin position="104"/>
        <end position="242"/>
    </location>
</feature>
<dbReference type="InterPro" id="IPR036188">
    <property type="entry name" value="FAD/NAD-bd_sf"/>
</dbReference>
<keyword evidence="4" id="KW-1185">Reference proteome</keyword>